<dbReference type="EMBL" id="BSXW01000066">
    <property type="protein sequence ID" value="GMF11175.1"/>
    <property type="molecule type" value="Genomic_DNA"/>
</dbReference>
<dbReference type="Proteomes" id="UP001165083">
    <property type="component" value="Unassembled WGS sequence"/>
</dbReference>
<sequence length="78" mass="8728">MKSSTRDTCTSETTSESVTSVPRLINIRIAWSGCGVTIDRSNKKLKPRCDLQKLWNAHSTNPVAQDANIGDKLPQRHY</sequence>
<keyword evidence="2" id="KW-1185">Reference proteome</keyword>
<evidence type="ECO:0000313" key="1">
    <source>
        <dbReference type="EMBL" id="GMF11175.1"/>
    </source>
</evidence>
<accession>A0A9W6TD79</accession>
<comment type="caution">
    <text evidence="1">The sequence shown here is derived from an EMBL/GenBank/DDBJ whole genome shotgun (WGS) entry which is preliminary data.</text>
</comment>
<dbReference type="AlphaFoldDB" id="A0A9W6TD79"/>
<name>A0A9W6TD79_9STRA</name>
<gene>
    <name evidence="1" type="ORF">Plil01_000190900</name>
</gene>
<evidence type="ECO:0000313" key="2">
    <source>
        <dbReference type="Proteomes" id="UP001165083"/>
    </source>
</evidence>
<reference evidence="1" key="1">
    <citation type="submission" date="2023-04" db="EMBL/GenBank/DDBJ databases">
        <title>Phytophthora lilii NBRC 32176.</title>
        <authorList>
            <person name="Ichikawa N."/>
            <person name="Sato H."/>
            <person name="Tonouchi N."/>
        </authorList>
    </citation>
    <scope>NUCLEOTIDE SEQUENCE</scope>
    <source>
        <strain evidence="1">NBRC 32176</strain>
    </source>
</reference>
<proteinExistence type="predicted"/>
<protein>
    <submittedName>
        <fullName evidence="1">Unnamed protein product</fullName>
    </submittedName>
</protein>
<organism evidence="1 2">
    <name type="scientific">Phytophthora lilii</name>
    <dbReference type="NCBI Taxonomy" id="2077276"/>
    <lineage>
        <taxon>Eukaryota</taxon>
        <taxon>Sar</taxon>
        <taxon>Stramenopiles</taxon>
        <taxon>Oomycota</taxon>
        <taxon>Peronosporomycetes</taxon>
        <taxon>Peronosporales</taxon>
        <taxon>Peronosporaceae</taxon>
        <taxon>Phytophthora</taxon>
    </lineage>
</organism>